<sequence length="228" mass="24194">MLNTNNKKTTAVLSLLLGTLTITPLLSIAPIVVKSAQAQQYNQYAQAVLPVGTTIPVRYEKEKRILMAKNETIPLTLEVAQDIRDRTGKVVIPTGSKIAGELQPYGQGARFVAKKLTFKHGNDVWLNATSNVVTRTETIKKGANPTEILGGTVAGAGAAAIISGLTGDRNINALEVLSGAAIGTIAGWALPTTGVIGGGSKEVLAIAPRRDLTLTLRSNLYVDKYDYR</sequence>
<dbReference type="EMBL" id="PXOH01000018">
    <property type="protein sequence ID" value="PSF35667.1"/>
    <property type="molecule type" value="Genomic_DNA"/>
</dbReference>
<dbReference type="Proteomes" id="UP000239001">
    <property type="component" value="Unassembled WGS sequence"/>
</dbReference>
<evidence type="ECO:0000313" key="1">
    <source>
        <dbReference type="EMBL" id="PSF35667.1"/>
    </source>
</evidence>
<reference evidence="1 2" key="1">
    <citation type="submission" date="2018-03" db="EMBL/GenBank/DDBJ databases">
        <title>The ancient ancestry and fast evolution of plastids.</title>
        <authorList>
            <person name="Moore K.R."/>
            <person name="Magnabosco C."/>
            <person name="Momper L."/>
            <person name="Gold D.A."/>
            <person name="Bosak T."/>
            <person name="Fournier G.P."/>
        </authorList>
    </citation>
    <scope>NUCLEOTIDE SEQUENCE [LARGE SCALE GENOMIC DNA]</scope>
    <source>
        <strain evidence="1 2">CCALA 016</strain>
    </source>
</reference>
<dbReference type="OrthoDB" id="9767597at2"/>
<name>A0A2T1LVC6_9CHRO</name>
<accession>A0A2T1LVC6</accession>
<protein>
    <submittedName>
        <fullName evidence="1">Uncharacterized protein</fullName>
    </submittedName>
</protein>
<dbReference type="AlphaFoldDB" id="A0A2T1LVC6"/>
<proteinExistence type="predicted"/>
<organism evidence="1 2">
    <name type="scientific">Aphanothece hegewaldii CCALA 016</name>
    <dbReference type="NCBI Taxonomy" id="2107694"/>
    <lineage>
        <taxon>Bacteria</taxon>
        <taxon>Bacillati</taxon>
        <taxon>Cyanobacteriota</taxon>
        <taxon>Cyanophyceae</taxon>
        <taxon>Oscillatoriophycideae</taxon>
        <taxon>Chroococcales</taxon>
        <taxon>Aphanothecaceae</taxon>
        <taxon>Aphanothece</taxon>
    </lineage>
</organism>
<comment type="caution">
    <text evidence="1">The sequence shown here is derived from an EMBL/GenBank/DDBJ whole genome shotgun (WGS) entry which is preliminary data.</text>
</comment>
<dbReference type="RefSeq" id="WP_106457850.1">
    <property type="nucleotide sequence ID" value="NZ_PXOH01000018.1"/>
</dbReference>
<keyword evidence="2" id="KW-1185">Reference proteome</keyword>
<reference evidence="1 2" key="2">
    <citation type="submission" date="2018-03" db="EMBL/GenBank/DDBJ databases">
        <authorList>
            <person name="Keele B.F."/>
        </authorList>
    </citation>
    <scope>NUCLEOTIDE SEQUENCE [LARGE SCALE GENOMIC DNA]</scope>
    <source>
        <strain evidence="1 2">CCALA 016</strain>
    </source>
</reference>
<gene>
    <name evidence="1" type="ORF">C7H19_15610</name>
</gene>
<evidence type="ECO:0000313" key="2">
    <source>
        <dbReference type="Proteomes" id="UP000239001"/>
    </source>
</evidence>